<protein>
    <submittedName>
        <fullName evidence="1">Uncharacterized protein</fullName>
    </submittedName>
</protein>
<name>X1KPW3_9ZZZZ</name>
<reference evidence="1" key="1">
    <citation type="journal article" date="2014" name="Front. Microbiol.">
        <title>High frequency of phylogenetically diverse reductive dehalogenase-homologous genes in deep subseafloor sedimentary metagenomes.</title>
        <authorList>
            <person name="Kawai M."/>
            <person name="Futagami T."/>
            <person name="Toyoda A."/>
            <person name="Takaki Y."/>
            <person name="Nishi S."/>
            <person name="Hori S."/>
            <person name="Arai W."/>
            <person name="Tsubouchi T."/>
            <person name="Morono Y."/>
            <person name="Uchiyama I."/>
            <person name="Ito T."/>
            <person name="Fujiyama A."/>
            <person name="Inagaki F."/>
            <person name="Takami H."/>
        </authorList>
    </citation>
    <scope>NUCLEOTIDE SEQUENCE</scope>
    <source>
        <strain evidence="1">Expedition CK06-06</strain>
    </source>
</reference>
<organism evidence="1">
    <name type="scientific">marine sediment metagenome</name>
    <dbReference type="NCBI Taxonomy" id="412755"/>
    <lineage>
        <taxon>unclassified sequences</taxon>
        <taxon>metagenomes</taxon>
        <taxon>ecological metagenomes</taxon>
    </lineage>
</organism>
<evidence type="ECO:0000313" key="1">
    <source>
        <dbReference type="EMBL" id="GAH95670.1"/>
    </source>
</evidence>
<dbReference type="AlphaFoldDB" id="X1KPW3"/>
<accession>X1KPW3</accession>
<dbReference type="EMBL" id="BARV01000246">
    <property type="protein sequence ID" value="GAH95670.1"/>
    <property type="molecule type" value="Genomic_DNA"/>
</dbReference>
<proteinExistence type="predicted"/>
<gene>
    <name evidence="1" type="ORF">S06H3_01068</name>
</gene>
<sequence length="50" mass="5655">MSNQDVLDYIDAVMEEHDLRPNQQIDTLMQAIEDDQGEDNPSDDSGSDED</sequence>
<comment type="caution">
    <text evidence="1">The sequence shown here is derived from an EMBL/GenBank/DDBJ whole genome shotgun (WGS) entry which is preliminary data.</text>
</comment>